<dbReference type="InterPro" id="IPR002099">
    <property type="entry name" value="MutL/Mlh/PMS"/>
</dbReference>
<reference evidence="8" key="1">
    <citation type="journal article" date="2014" name="Int. J. Syst. Evol. Microbiol.">
        <title>Complete genome sequence of Corynebacterium casei LMG S-19264T (=DSM 44701T), isolated from a smear-ripened cheese.</title>
        <authorList>
            <consortium name="US DOE Joint Genome Institute (JGI-PGF)"/>
            <person name="Walter F."/>
            <person name="Albersmeier A."/>
            <person name="Kalinowski J."/>
            <person name="Ruckert C."/>
        </authorList>
    </citation>
    <scope>NUCLEOTIDE SEQUENCE</scope>
    <source>
        <strain evidence="8">JCM 18487</strain>
    </source>
</reference>
<dbReference type="RefSeq" id="WP_229776501.1">
    <property type="nucleotide sequence ID" value="NZ_BMOY01000015.1"/>
</dbReference>
<name>A0A917K891_9BACL</name>
<evidence type="ECO:0000259" key="6">
    <source>
        <dbReference type="SMART" id="SM00853"/>
    </source>
</evidence>
<organism evidence="8 9">
    <name type="scientific">Alicyclobacillus cellulosilyticus</name>
    <dbReference type="NCBI Taxonomy" id="1003997"/>
    <lineage>
        <taxon>Bacteria</taxon>
        <taxon>Bacillati</taxon>
        <taxon>Bacillota</taxon>
        <taxon>Bacilli</taxon>
        <taxon>Bacillales</taxon>
        <taxon>Alicyclobacillaceae</taxon>
        <taxon>Alicyclobacillus</taxon>
    </lineage>
</organism>
<dbReference type="GO" id="GO:0016887">
    <property type="term" value="F:ATP hydrolysis activity"/>
    <property type="evidence" value="ECO:0007669"/>
    <property type="project" value="InterPro"/>
</dbReference>
<evidence type="ECO:0000313" key="8">
    <source>
        <dbReference type="EMBL" id="GGJ04317.1"/>
    </source>
</evidence>
<dbReference type="PROSITE" id="PS00058">
    <property type="entry name" value="DNA_MISMATCH_REPAIR_1"/>
    <property type="match status" value="1"/>
</dbReference>
<protein>
    <recommendedName>
        <fullName evidence="4">DNA mismatch repair protein MutL</fullName>
    </recommendedName>
</protein>
<dbReference type="GO" id="GO:0005524">
    <property type="term" value="F:ATP binding"/>
    <property type="evidence" value="ECO:0007669"/>
    <property type="project" value="InterPro"/>
</dbReference>
<dbReference type="SUPFAM" id="SSF55874">
    <property type="entry name" value="ATPase domain of HSP90 chaperone/DNA topoisomerase II/histidine kinase"/>
    <property type="match status" value="1"/>
</dbReference>
<dbReference type="Pfam" id="PF13589">
    <property type="entry name" value="HATPase_c_3"/>
    <property type="match status" value="1"/>
</dbReference>
<dbReference type="InterPro" id="IPR036890">
    <property type="entry name" value="HATPase_C_sf"/>
</dbReference>
<keyword evidence="2 4" id="KW-0227">DNA damage</keyword>
<dbReference type="Pfam" id="PF08676">
    <property type="entry name" value="MutL_C"/>
    <property type="match status" value="1"/>
</dbReference>
<dbReference type="HAMAP" id="MF_00149">
    <property type="entry name" value="DNA_mis_repair"/>
    <property type="match status" value="1"/>
</dbReference>
<dbReference type="InterPro" id="IPR038973">
    <property type="entry name" value="MutL/Mlh/Pms-like"/>
</dbReference>
<comment type="caution">
    <text evidence="8">The sequence shown here is derived from an EMBL/GenBank/DDBJ whole genome shotgun (WGS) entry which is preliminary data.</text>
</comment>
<dbReference type="InterPro" id="IPR013507">
    <property type="entry name" value="DNA_mismatch_S5_2-like"/>
</dbReference>
<evidence type="ECO:0000256" key="2">
    <source>
        <dbReference type="ARBA" id="ARBA00022763"/>
    </source>
</evidence>
<dbReference type="InterPro" id="IPR020667">
    <property type="entry name" value="DNA_mismatch_repair_MutL"/>
</dbReference>
<feature type="region of interest" description="Disordered" evidence="5">
    <location>
        <begin position="395"/>
        <end position="434"/>
    </location>
</feature>
<dbReference type="InterPro" id="IPR014762">
    <property type="entry name" value="DNA_mismatch_repair_CS"/>
</dbReference>
<dbReference type="InterPro" id="IPR042121">
    <property type="entry name" value="MutL_C_regsub"/>
</dbReference>
<dbReference type="CDD" id="cd16926">
    <property type="entry name" value="HATPase_MutL-MLH-PMS-like"/>
    <property type="match status" value="1"/>
</dbReference>
<dbReference type="Gene3D" id="3.30.1370.100">
    <property type="entry name" value="MutL, C-terminal domain, regulatory subdomain"/>
    <property type="match status" value="1"/>
</dbReference>
<evidence type="ECO:0000313" key="9">
    <source>
        <dbReference type="Proteomes" id="UP000637695"/>
    </source>
</evidence>
<gene>
    <name evidence="4 8" type="primary">mutL</name>
    <name evidence="8" type="ORF">GCM10010885_11980</name>
</gene>
<evidence type="ECO:0000256" key="5">
    <source>
        <dbReference type="SAM" id="MobiDB-lite"/>
    </source>
</evidence>
<evidence type="ECO:0000259" key="7">
    <source>
        <dbReference type="SMART" id="SM01340"/>
    </source>
</evidence>
<feature type="domain" description="DNA mismatch repair protein S5" evidence="7">
    <location>
        <begin position="209"/>
        <end position="327"/>
    </location>
</feature>
<dbReference type="SMART" id="SM00853">
    <property type="entry name" value="MutL_C"/>
    <property type="match status" value="1"/>
</dbReference>
<dbReference type="AlphaFoldDB" id="A0A917K891"/>
<comment type="similarity">
    <text evidence="1 4">Belongs to the DNA mismatch repair MutL/HexB family.</text>
</comment>
<comment type="function">
    <text evidence="4">This protein is involved in the repair of mismatches in DNA. It is required for dam-dependent methyl-directed DNA mismatch repair. May act as a 'molecular matchmaker', a protein that promotes the formation of a stable complex between two or more DNA-binding proteins in an ATP-dependent manner without itself being part of a final effector complex.</text>
</comment>
<dbReference type="InterPro" id="IPR014721">
    <property type="entry name" value="Ribsml_uS5_D2-typ_fold_subgr"/>
</dbReference>
<dbReference type="InterPro" id="IPR020568">
    <property type="entry name" value="Ribosomal_Su5_D2-typ_SF"/>
</dbReference>
<dbReference type="FunFam" id="3.30.565.10:FF:000003">
    <property type="entry name" value="DNA mismatch repair endonuclease MutL"/>
    <property type="match status" value="1"/>
</dbReference>
<keyword evidence="3 4" id="KW-0234">DNA repair</keyword>
<evidence type="ECO:0000256" key="3">
    <source>
        <dbReference type="ARBA" id="ARBA00023204"/>
    </source>
</evidence>
<dbReference type="NCBIfam" id="TIGR00585">
    <property type="entry name" value="mutl"/>
    <property type="match status" value="1"/>
</dbReference>
<dbReference type="GO" id="GO:0032300">
    <property type="term" value="C:mismatch repair complex"/>
    <property type="evidence" value="ECO:0007669"/>
    <property type="project" value="InterPro"/>
</dbReference>
<feature type="compositionally biased region" description="Basic and acidic residues" evidence="5">
    <location>
        <begin position="413"/>
        <end position="431"/>
    </location>
</feature>
<evidence type="ECO:0000256" key="1">
    <source>
        <dbReference type="ARBA" id="ARBA00006082"/>
    </source>
</evidence>
<dbReference type="PANTHER" id="PTHR10073">
    <property type="entry name" value="DNA MISMATCH REPAIR PROTEIN MLH, PMS, MUTL"/>
    <property type="match status" value="1"/>
</dbReference>
<dbReference type="InterPro" id="IPR042120">
    <property type="entry name" value="MutL_C_dimsub"/>
</dbReference>
<dbReference type="GO" id="GO:0006298">
    <property type="term" value="P:mismatch repair"/>
    <property type="evidence" value="ECO:0007669"/>
    <property type="project" value="UniProtKB-UniRule"/>
</dbReference>
<sequence length="635" mass="68417">MGRIRVLPEALANLIAAGEVVERPASCVKELIENSLDAGARSVRVSLVDGGITGIVVQDDGCGMDAEDATLAFARHATSKVRSARDLYHIRTLGFRGEALASIAAVADVTLRTREPGAEAGVEVHVAGGVIDPPKPVGIPPGTRVEVRSLFYNTPARLKYLKSVAAEQARCVEVVQRAAVSRPDVSFWCEANGHVVFRTSGRGDLREVLSVLFGVGEAQQFLEVRAETADYRLYGYIGRPAQARARRAQAYWTVNGRPIRSPLLHQAVVDGYGGRLLVQHHPVYALAIDLDAALVDVNIHPHKTEVRFSEEADVCRMVTRAVREALAQANLAPGLVASVRPPAPEGRAGQEEAVFSPRLFHGGDAGSGGGAGARRLHDAPFVVREARGRLALDAMRPPNAEEEEAPQPAAAADADRWAPPHPTGERDRAEVATDAAPVTDRPRLMLRPVGQVLDTYIVAQDGEHLYIIDQHAAHERVLFERFRARLAAETVRTVPLIVPVSLGVTPAQASLVSAHAGLLARLGIVIEELGGQHVVLREVPDVWEGLDYVRLAEEVVAALEEAQGASDLPGTLRHALATRACKAAVKARQTLNRAEMEALCAALAAAEDPFHCPHGRPVLLRMSQRDLEKAFRRIV</sequence>
<evidence type="ECO:0000256" key="4">
    <source>
        <dbReference type="HAMAP-Rule" id="MF_00149"/>
    </source>
</evidence>
<dbReference type="PANTHER" id="PTHR10073:SF12">
    <property type="entry name" value="DNA MISMATCH REPAIR PROTEIN MLH1"/>
    <property type="match status" value="1"/>
</dbReference>
<dbReference type="EMBL" id="BMOY01000015">
    <property type="protein sequence ID" value="GGJ04317.1"/>
    <property type="molecule type" value="Genomic_DNA"/>
</dbReference>
<dbReference type="InterPro" id="IPR037198">
    <property type="entry name" value="MutL_C_sf"/>
</dbReference>
<dbReference type="GO" id="GO:0030983">
    <property type="term" value="F:mismatched DNA binding"/>
    <property type="evidence" value="ECO:0007669"/>
    <property type="project" value="InterPro"/>
</dbReference>
<dbReference type="SUPFAM" id="SSF118116">
    <property type="entry name" value="DNA mismatch repair protein MutL"/>
    <property type="match status" value="1"/>
</dbReference>
<dbReference type="GO" id="GO:0140664">
    <property type="term" value="F:ATP-dependent DNA damage sensor activity"/>
    <property type="evidence" value="ECO:0007669"/>
    <property type="project" value="InterPro"/>
</dbReference>
<dbReference type="SMART" id="SM01340">
    <property type="entry name" value="DNA_mis_repair"/>
    <property type="match status" value="1"/>
</dbReference>
<dbReference type="Gene3D" id="3.30.230.10">
    <property type="match status" value="1"/>
</dbReference>
<dbReference type="Gene3D" id="3.30.1540.20">
    <property type="entry name" value="MutL, C-terminal domain, dimerisation subdomain"/>
    <property type="match status" value="1"/>
</dbReference>
<dbReference type="CDD" id="cd00782">
    <property type="entry name" value="MutL_Trans"/>
    <property type="match status" value="1"/>
</dbReference>
<dbReference type="SUPFAM" id="SSF54211">
    <property type="entry name" value="Ribosomal protein S5 domain 2-like"/>
    <property type="match status" value="1"/>
</dbReference>
<dbReference type="InterPro" id="IPR014790">
    <property type="entry name" value="MutL_C"/>
</dbReference>
<dbReference type="Pfam" id="PF01119">
    <property type="entry name" value="DNA_mis_repair"/>
    <property type="match status" value="1"/>
</dbReference>
<dbReference type="Gene3D" id="3.30.565.10">
    <property type="entry name" value="Histidine kinase-like ATPase, C-terminal domain"/>
    <property type="match status" value="1"/>
</dbReference>
<feature type="domain" description="MutL C-terminal dimerisation" evidence="6">
    <location>
        <begin position="448"/>
        <end position="591"/>
    </location>
</feature>
<accession>A0A917K891</accession>
<dbReference type="Proteomes" id="UP000637695">
    <property type="component" value="Unassembled WGS sequence"/>
</dbReference>
<keyword evidence="9" id="KW-1185">Reference proteome</keyword>
<reference evidence="8" key="2">
    <citation type="submission" date="2020-09" db="EMBL/GenBank/DDBJ databases">
        <authorList>
            <person name="Sun Q."/>
            <person name="Ohkuma M."/>
        </authorList>
    </citation>
    <scope>NUCLEOTIDE SEQUENCE</scope>
    <source>
        <strain evidence="8">JCM 18487</strain>
    </source>
</reference>
<proteinExistence type="inferred from homology"/>